<comment type="caution">
    <text evidence="3">The sequence shown here is derived from an EMBL/GenBank/DDBJ whole genome shotgun (WGS) entry which is preliminary data.</text>
</comment>
<dbReference type="RefSeq" id="WP_116669405.1">
    <property type="nucleotide sequence ID" value="NZ_MZGU01000004.1"/>
</dbReference>
<feature type="region of interest" description="Disordered" evidence="1">
    <location>
        <begin position="116"/>
        <end position="145"/>
    </location>
</feature>
<name>A0A2U1S6K5_9EURY</name>
<dbReference type="AlphaFoldDB" id="A0A2U1S6K5"/>
<keyword evidence="4" id="KW-1185">Reference proteome</keyword>
<feature type="transmembrane region" description="Helical" evidence="2">
    <location>
        <begin position="65"/>
        <end position="84"/>
    </location>
</feature>
<keyword evidence="2" id="KW-1133">Transmembrane helix</keyword>
<sequence>MYFLIEWIQSLLLIISAILIIIAAVGLLRVNKNQKNVVYARIHIVGIFDMACILAMIALGHYILAGLYFIIAPFAAHAMSYAYFKTEDDLNNSNIKKEITDEEIKENPFLHSKEEVQDLEREEFPADKKADERFSVSTLEISEDD</sequence>
<gene>
    <name evidence="3" type="ORF">MBBWO_05990</name>
</gene>
<keyword evidence="2" id="KW-0812">Transmembrane</keyword>
<feature type="compositionally biased region" description="Polar residues" evidence="1">
    <location>
        <begin position="135"/>
        <end position="145"/>
    </location>
</feature>
<dbReference type="Proteomes" id="UP000245577">
    <property type="component" value="Unassembled WGS sequence"/>
</dbReference>
<evidence type="ECO:0000313" key="4">
    <source>
        <dbReference type="Proteomes" id="UP000245577"/>
    </source>
</evidence>
<accession>A0A2U1S6K5</accession>
<keyword evidence="2" id="KW-0472">Membrane</keyword>
<reference evidence="3 4" key="1">
    <citation type="submission" date="2017-03" db="EMBL/GenBank/DDBJ databases">
        <title>Genome sequence of Methanobrevibacter wosei.</title>
        <authorList>
            <person name="Poehlein A."/>
            <person name="Seedorf H."/>
            <person name="Daniel R."/>
        </authorList>
    </citation>
    <scope>NUCLEOTIDE SEQUENCE [LARGE SCALE GENOMIC DNA]</scope>
    <source>
        <strain evidence="3 4">DSM 11979</strain>
    </source>
</reference>
<feature type="transmembrane region" description="Helical" evidence="2">
    <location>
        <begin position="40"/>
        <end position="59"/>
    </location>
</feature>
<feature type="compositionally biased region" description="Basic and acidic residues" evidence="1">
    <location>
        <begin position="116"/>
        <end position="134"/>
    </location>
</feature>
<evidence type="ECO:0000256" key="1">
    <source>
        <dbReference type="SAM" id="MobiDB-lite"/>
    </source>
</evidence>
<evidence type="ECO:0000256" key="2">
    <source>
        <dbReference type="SAM" id="Phobius"/>
    </source>
</evidence>
<organism evidence="3 4">
    <name type="scientific">Methanobrevibacter woesei</name>
    <dbReference type="NCBI Taxonomy" id="190976"/>
    <lineage>
        <taxon>Archaea</taxon>
        <taxon>Methanobacteriati</taxon>
        <taxon>Methanobacteriota</taxon>
        <taxon>Methanomada group</taxon>
        <taxon>Methanobacteria</taxon>
        <taxon>Methanobacteriales</taxon>
        <taxon>Methanobacteriaceae</taxon>
        <taxon>Methanobrevibacter</taxon>
    </lineage>
</organism>
<evidence type="ECO:0000313" key="3">
    <source>
        <dbReference type="EMBL" id="PWB85753.1"/>
    </source>
</evidence>
<dbReference type="EMBL" id="MZGU01000004">
    <property type="protein sequence ID" value="PWB85753.1"/>
    <property type="molecule type" value="Genomic_DNA"/>
</dbReference>
<proteinExistence type="predicted"/>
<feature type="transmembrane region" description="Helical" evidence="2">
    <location>
        <begin position="6"/>
        <end position="28"/>
    </location>
</feature>
<protein>
    <submittedName>
        <fullName evidence="3">Putative monovalent cation/H+ antiporter subunit G</fullName>
    </submittedName>
</protein>
<dbReference type="OrthoDB" id="65729at2157"/>